<comment type="similarity">
    <text evidence="1">Belongs to the saccharopine dehydrogenase family.</text>
</comment>
<organism evidence="4 5">
    <name type="scientific">Rhizophlyctis rosea</name>
    <dbReference type="NCBI Taxonomy" id="64517"/>
    <lineage>
        <taxon>Eukaryota</taxon>
        <taxon>Fungi</taxon>
        <taxon>Fungi incertae sedis</taxon>
        <taxon>Chytridiomycota</taxon>
        <taxon>Chytridiomycota incertae sedis</taxon>
        <taxon>Chytridiomycetes</taxon>
        <taxon>Rhizophlyctidales</taxon>
        <taxon>Rhizophlyctidaceae</taxon>
        <taxon>Rhizophlyctis</taxon>
    </lineage>
</organism>
<dbReference type="Proteomes" id="UP001212841">
    <property type="component" value="Unassembled WGS sequence"/>
</dbReference>
<feature type="domain" description="Saccharopine dehydrogenase NADP binding" evidence="3">
    <location>
        <begin position="15"/>
        <end position="144"/>
    </location>
</feature>
<dbReference type="PANTHER" id="PTHR12286">
    <property type="entry name" value="SACCHAROPINE DEHYDROGENASE-LIKE OXIDOREDUCTASE"/>
    <property type="match status" value="1"/>
</dbReference>
<dbReference type="PANTHER" id="PTHR12286:SF5">
    <property type="entry name" value="SACCHAROPINE DEHYDROGENASE-LIKE OXIDOREDUCTASE"/>
    <property type="match status" value="1"/>
</dbReference>
<keyword evidence="2" id="KW-0812">Transmembrane</keyword>
<proteinExistence type="inferred from homology"/>
<sequence>MTDHLKERAERPYDIIVWGATGYTGSLVVEYLAKNAPENVKIAIGGRNKSKLEELQTKMKDIAGRAVHILTGDIKNQESIDNVVKQGRVLVSTAGPFSQIGEPIVDACVRHRTDYIDSTGEPPFVRKLIDKYHDQAHREGTLVIPCSGFDCIPSDLGALLITDHFAKKGLKAAKIHLSVEAFKGGVSGGTIASIFEMERGKGMMDPYYLAPGAPRGNDPGMTTFFRRHPDLNWQTYWFMEAINAKIVRRSNALLHYSPPSHLSYSEGWAKSNILTCAISALGITLFGLFMVVPGFGSLVKWLKPAGSGPTKEEREGGFFKVRVVGETEGQANEPPRKAIATIKGVQDPGYGETAKMLSETTLCVLLDRDVLRKCERPEGERANL</sequence>
<feature type="non-terminal residue" evidence="4">
    <location>
        <position position="1"/>
    </location>
</feature>
<keyword evidence="5" id="KW-1185">Reference proteome</keyword>
<dbReference type="Pfam" id="PF03435">
    <property type="entry name" value="Sacchrp_dh_NADP"/>
    <property type="match status" value="1"/>
</dbReference>
<dbReference type="GO" id="GO:0005886">
    <property type="term" value="C:plasma membrane"/>
    <property type="evidence" value="ECO:0007669"/>
    <property type="project" value="TreeGrafter"/>
</dbReference>
<keyword evidence="2" id="KW-1133">Transmembrane helix</keyword>
<protein>
    <recommendedName>
        <fullName evidence="3">Saccharopine dehydrogenase NADP binding domain-containing protein</fullName>
    </recommendedName>
</protein>
<gene>
    <name evidence="4" type="ORF">HK097_000533</name>
</gene>
<dbReference type="InterPro" id="IPR005097">
    <property type="entry name" value="Sacchrp_dh_NADP-bd"/>
</dbReference>
<evidence type="ECO:0000313" key="5">
    <source>
        <dbReference type="Proteomes" id="UP001212841"/>
    </source>
</evidence>
<dbReference type="EMBL" id="JADGJD010001097">
    <property type="protein sequence ID" value="KAJ3046758.1"/>
    <property type="molecule type" value="Genomic_DNA"/>
</dbReference>
<dbReference type="Gene3D" id="3.40.50.720">
    <property type="entry name" value="NAD(P)-binding Rossmann-like Domain"/>
    <property type="match status" value="1"/>
</dbReference>
<dbReference type="GO" id="GO:0009247">
    <property type="term" value="P:glycolipid biosynthetic process"/>
    <property type="evidence" value="ECO:0007669"/>
    <property type="project" value="TreeGrafter"/>
</dbReference>
<dbReference type="SUPFAM" id="SSF51735">
    <property type="entry name" value="NAD(P)-binding Rossmann-fold domains"/>
    <property type="match status" value="1"/>
</dbReference>
<dbReference type="InterPro" id="IPR051276">
    <property type="entry name" value="Saccharopine_DH-like_oxidrdct"/>
</dbReference>
<comment type="caution">
    <text evidence="4">The sequence shown here is derived from an EMBL/GenBank/DDBJ whole genome shotgun (WGS) entry which is preliminary data.</text>
</comment>
<keyword evidence="2" id="KW-0472">Membrane</keyword>
<accession>A0AAD5SDI8</accession>
<dbReference type="GO" id="GO:0005811">
    <property type="term" value="C:lipid droplet"/>
    <property type="evidence" value="ECO:0007669"/>
    <property type="project" value="TreeGrafter"/>
</dbReference>
<name>A0AAD5SDI8_9FUNG</name>
<dbReference type="GO" id="GO:0005739">
    <property type="term" value="C:mitochondrion"/>
    <property type="evidence" value="ECO:0007669"/>
    <property type="project" value="TreeGrafter"/>
</dbReference>
<evidence type="ECO:0000313" key="4">
    <source>
        <dbReference type="EMBL" id="KAJ3046758.1"/>
    </source>
</evidence>
<evidence type="ECO:0000259" key="3">
    <source>
        <dbReference type="Pfam" id="PF03435"/>
    </source>
</evidence>
<dbReference type="InterPro" id="IPR036291">
    <property type="entry name" value="NAD(P)-bd_dom_sf"/>
</dbReference>
<feature type="transmembrane region" description="Helical" evidence="2">
    <location>
        <begin position="280"/>
        <end position="302"/>
    </location>
</feature>
<dbReference type="AlphaFoldDB" id="A0AAD5SDI8"/>
<evidence type="ECO:0000256" key="1">
    <source>
        <dbReference type="ARBA" id="ARBA00038048"/>
    </source>
</evidence>
<evidence type="ECO:0000256" key="2">
    <source>
        <dbReference type="SAM" id="Phobius"/>
    </source>
</evidence>
<reference evidence="4" key="1">
    <citation type="submission" date="2020-05" db="EMBL/GenBank/DDBJ databases">
        <title>Phylogenomic resolution of chytrid fungi.</title>
        <authorList>
            <person name="Stajich J.E."/>
            <person name="Amses K."/>
            <person name="Simmons R."/>
            <person name="Seto K."/>
            <person name="Myers J."/>
            <person name="Bonds A."/>
            <person name="Quandt C.A."/>
            <person name="Barry K."/>
            <person name="Liu P."/>
            <person name="Grigoriev I."/>
            <person name="Longcore J.E."/>
            <person name="James T.Y."/>
        </authorList>
    </citation>
    <scope>NUCLEOTIDE SEQUENCE</scope>
    <source>
        <strain evidence="4">JEL0318</strain>
    </source>
</reference>